<evidence type="ECO:0000313" key="2">
    <source>
        <dbReference type="Proteomes" id="UP000824087"/>
    </source>
</evidence>
<reference evidence="1" key="2">
    <citation type="journal article" date="2021" name="PeerJ">
        <title>Extensive microbial diversity within the chicken gut microbiome revealed by metagenomics and culture.</title>
        <authorList>
            <person name="Gilroy R."/>
            <person name="Ravi A."/>
            <person name="Getino M."/>
            <person name="Pursley I."/>
            <person name="Horton D.L."/>
            <person name="Alikhan N.F."/>
            <person name="Baker D."/>
            <person name="Gharbi K."/>
            <person name="Hall N."/>
            <person name="Watson M."/>
            <person name="Adriaenssens E.M."/>
            <person name="Foster-Nyarko E."/>
            <person name="Jarju S."/>
            <person name="Secka A."/>
            <person name="Antonio M."/>
            <person name="Oren A."/>
            <person name="Chaudhuri R.R."/>
            <person name="La Ragione R."/>
            <person name="Hildebrand F."/>
            <person name="Pallen M.J."/>
        </authorList>
    </citation>
    <scope>NUCLEOTIDE SEQUENCE</scope>
    <source>
        <strain evidence="1">CHK197-8231</strain>
    </source>
</reference>
<dbReference type="AlphaFoldDB" id="A0A9D1HUT1"/>
<evidence type="ECO:0000313" key="1">
    <source>
        <dbReference type="EMBL" id="HIU22931.1"/>
    </source>
</evidence>
<gene>
    <name evidence="1" type="ORF">IAD49_05060</name>
</gene>
<accession>A0A9D1HUT1</accession>
<reference evidence="1" key="1">
    <citation type="submission" date="2020-10" db="EMBL/GenBank/DDBJ databases">
        <authorList>
            <person name="Gilroy R."/>
        </authorList>
    </citation>
    <scope>NUCLEOTIDE SEQUENCE</scope>
    <source>
        <strain evidence="1">CHK197-8231</strain>
    </source>
</reference>
<name>A0A9D1HUT1_9BACT</name>
<dbReference type="EMBL" id="DVML01000027">
    <property type="protein sequence ID" value="HIU22931.1"/>
    <property type="molecule type" value="Genomic_DNA"/>
</dbReference>
<organism evidence="1 2">
    <name type="scientific">Candidatus Fimihabitans intestinipullorum</name>
    <dbReference type="NCBI Taxonomy" id="2840820"/>
    <lineage>
        <taxon>Bacteria</taxon>
        <taxon>Bacillati</taxon>
        <taxon>Mycoplasmatota</taxon>
        <taxon>Mycoplasmatota incertae sedis</taxon>
        <taxon>Candidatus Fimihabitans</taxon>
    </lineage>
</organism>
<sequence>MRPQDYIYEKKKQIIGAFCTLYGEEYLDYFSRVFDELIFLYPHINQEDYDYIWKLFYRNEMNYNALPQTLILEMLEASLGSFRPILMKDSGDLKIRKLVICGLDRIDHPNMDIVLLHELKHAFTYHYKLYVHDQMLLSLSEKCGVNIVHKNYFYGKSNVKWNRFSSVNEVLTQKDARLCELELKQQGGIFPVRENAKTAKKPWSDRYISLFQEVPDDGCQMLREAEMKDTIGIYTDPVNEVFLTKLFQVMTEYKESMAKGDKAMERQLCKRFATVVKEAAKKQKTRIKRLETS</sequence>
<comment type="caution">
    <text evidence="1">The sequence shown here is derived from an EMBL/GenBank/DDBJ whole genome shotgun (WGS) entry which is preliminary data.</text>
</comment>
<dbReference type="Proteomes" id="UP000824087">
    <property type="component" value="Unassembled WGS sequence"/>
</dbReference>
<protein>
    <submittedName>
        <fullName evidence="1">Uncharacterized protein</fullName>
    </submittedName>
</protein>
<proteinExistence type="predicted"/>